<reference evidence="4" key="1">
    <citation type="journal article" date="2020" name="Nature">
        <title>Giant virus diversity and host interactions through global metagenomics.</title>
        <authorList>
            <person name="Schulz F."/>
            <person name="Roux S."/>
            <person name="Paez-Espino D."/>
            <person name="Jungbluth S."/>
            <person name="Walsh D.A."/>
            <person name="Denef V.J."/>
            <person name="McMahon K.D."/>
            <person name="Konstantinidis K.T."/>
            <person name="Eloe-Fadrosh E.A."/>
            <person name="Kyrpides N.C."/>
            <person name="Woyke T."/>
        </authorList>
    </citation>
    <scope>NUCLEOTIDE SEQUENCE</scope>
    <source>
        <strain evidence="4">GVMAG-S-1038524-41</strain>
    </source>
</reference>
<dbReference type="GO" id="GO:0005524">
    <property type="term" value="F:ATP binding"/>
    <property type="evidence" value="ECO:0007669"/>
    <property type="project" value="UniProtKB-KW"/>
</dbReference>
<dbReference type="GO" id="GO:0140662">
    <property type="term" value="F:ATP-dependent protein folding chaperone"/>
    <property type="evidence" value="ECO:0007669"/>
    <property type="project" value="InterPro"/>
</dbReference>
<dbReference type="SUPFAM" id="SSF100934">
    <property type="entry name" value="Heat shock protein 70kD (HSP70), C-terminal subdomain"/>
    <property type="match status" value="1"/>
</dbReference>
<keyword evidence="1" id="KW-0547">Nucleotide-binding</keyword>
<protein>
    <submittedName>
        <fullName evidence="4">Uncharacterized protein</fullName>
    </submittedName>
</protein>
<keyword evidence="2" id="KW-0067">ATP-binding</keyword>
<name>A0A6C0JPH4_9ZZZZ</name>
<dbReference type="InterPro" id="IPR013126">
    <property type="entry name" value="Hsp_70_fam"/>
</dbReference>
<dbReference type="PROSITE" id="PS01036">
    <property type="entry name" value="HSP70_3"/>
    <property type="match status" value="1"/>
</dbReference>
<dbReference type="NCBIfam" id="NF001413">
    <property type="entry name" value="PRK00290.1"/>
    <property type="match status" value="1"/>
</dbReference>
<accession>A0A6C0JPH4</accession>
<dbReference type="InterPro" id="IPR018181">
    <property type="entry name" value="Heat_shock_70_CS"/>
</dbReference>
<dbReference type="PROSITE" id="PS00297">
    <property type="entry name" value="HSP70_1"/>
    <property type="match status" value="1"/>
</dbReference>
<evidence type="ECO:0000256" key="1">
    <source>
        <dbReference type="ARBA" id="ARBA00022741"/>
    </source>
</evidence>
<organism evidence="4">
    <name type="scientific">viral metagenome</name>
    <dbReference type="NCBI Taxonomy" id="1070528"/>
    <lineage>
        <taxon>unclassified sequences</taxon>
        <taxon>metagenomes</taxon>
        <taxon>organismal metagenomes</taxon>
    </lineage>
</organism>
<proteinExistence type="predicted"/>
<dbReference type="EMBL" id="MN740667">
    <property type="protein sequence ID" value="QHU06781.1"/>
    <property type="molecule type" value="Genomic_DNA"/>
</dbReference>
<feature type="region of interest" description="Disordered" evidence="3">
    <location>
        <begin position="603"/>
        <end position="642"/>
    </location>
</feature>
<dbReference type="Gene3D" id="2.60.34.10">
    <property type="entry name" value="Substrate Binding Domain Of DNAk, Chain A, domain 1"/>
    <property type="match status" value="1"/>
</dbReference>
<feature type="compositionally biased region" description="Pro residues" evidence="3">
    <location>
        <begin position="625"/>
        <end position="635"/>
    </location>
</feature>
<dbReference type="Gene3D" id="3.90.640.10">
    <property type="entry name" value="Actin, Chain A, domain 4"/>
    <property type="match status" value="1"/>
</dbReference>
<dbReference type="InterPro" id="IPR029048">
    <property type="entry name" value="HSP70_C_sf"/>
</dbReference>
<evidence type="ECO:0000313" key="4">
    <source>
        <dbReference type="EMBL" id="QHU06781.1"/>
    </source>
</evidence>
<dbReference type="SUPFAM" id="SSF53067">
    <property type="entry name" value="Actin-like ATPase domain"/>
    <property type="match status" value="2"/>
</dbReference>
<feature type="compositionally biased region" description="Gly residues" evidence="3">
    <location>
        <begin position="610"/>
        <end position="624"/>
    </location>
</feature>
<dbReference type="InterPro" id="IPR029047">
    <property type="entry name" value="HSP70_peptide-bd_sf"/>
</dbReference>
<sequence>MSHSIGIDLGTTYSCVAVLKGSSVEIIANDQGNRTTPSYVAFTESERLIGESAKNQSAMNPKNTIFDAKRLIGRDFNDPTVQSDIKLFPYSVVQDGNKPVISVQYKNEEKKFKPEEIASMVLTKMKTIAEDYLGEKVTDAVITVPAYFNDSQRQSTKDAGAIAGLNVLRIINEPTASAIAYGLDKKLKGEKMVLIFDCGGGTHDVSLLTIDDGVFEVKATAGDTHLGGSDIDQCITQHFVQEFKRKHKKDISTNPRALKRLLNASERAKITLSSSAKANIEIDSLFEGIDFNSSLTRARFSDLCGSIFRRALEPVEKVLRDSGVSKNQVDEIVLVGGSTRIPKIQEMLSSFFNGKELNKSVNPDEAVAHGAAVQAAILSGNDKDLGADILLIDVTPLSLGIETSGGVMTNIIDRNSTIPCQKTKIFSTYSDNQPAVTIKIFEGERARTADNHLLGEFTLSDIPPMPRGQPQIEVSLDLDSNGILKVSATEKSTGKSKDIEIKNESGRLSKEEIERMVKESEEFKEEDDKLRAKMEAKNRCEGTLYSLKDTLEKKEVKESVPEEKLTEVSDKITEVQKWLDESDAYTSEQYSEKQKELSELFSKLVPPSGGMPGGIPGGMPGGIPGGPPPQQPPSEPVVEEVD</sequence>
<dbReference type="FunFam" id="2.60.34.10:FF:000002">
    <property type="entry name" value="Heat shock 70 kDa"/>
    <property type="match status" value="1"/>
</dbReference>
<dbReference type="PRINTS" id="PR00301">
    <property type="entry name" value="HEATSHOCK70"/>
</dbReference>
<dbReference type="Gene3D" id="3.30.420.40">
    <property type="match status" value="2"/>
</dbReference>
<dbReference type="FunFam" id="3.30.30.30:FF:000001">
    <property type="entry name" value="heat shock 70 kDa protein-like"/>
    <property type="match status" value="1"/>
</dbReference>
<dbReference type="InterPro" id="IPR043129">
    <property type="entry name" value="ATPase_NBD"/>
</dbReference>
<evidence type="ECO:0000256" key="2">
    <source>
        <dbReference type="ARBA" id="ARBA00022840"/>
    </source>
</evidence>
<dbReference type="SUPFAM" id="SSF100920">
    <property type="entry name" value="Heat shock protein 70kD (HSP70), peptide-binding domain"/>
    <property type="match status" value="1"/>
</dbReference>
<dbReference type="PANTHER" id="PTHR19375">
    <property type="entry name" value="HEAT SHOCK PROTEIN 70KDA"/>
    <property type="match status" value="1"/>
</dbReference>
<dbReference type="Pfam" id="PF00012">
    <property type="entry name" value="HSP70"/>
    <property type="match status" value="1"/>
</dbReference>
<dbReference type="Gene3D" id="1.20.1270.10">
    <property type="match status" value="1"/>
</dbReference>
<dbReference type="FunFam" id="3.90.640.10:FF:000002">
    <property type="entry name" value="Heat shock 70 kDa"/>
    <property type="match status" value="1"/>
</dbReference>
<dbReference type="FunFam" id="3.30.420.40:FF:000172">
    <property type="entry name" value="Heat shock 70 kDa protein"/>
    <property type="match status" value="1"/>
</dbReference>
<dbReference type="Gene3D" id="3.30.30.30">
    <property type="match status" value="1"/>
</dbReference>
<dbReference type="AlphaFoldDB" id="A0A6C0JPH4"/>
<evidence type="ECO:0000256" key="3">
    <source>
        <dbReference type="SAM" id="MobiDB-lite"/>
    </source>
</evidence>
<dbReference type="FunFam" id="3.30.420.40:FF:000026">
    <property type="entry name" value="Heat shock protein 70"/>
    <property type="match status" value="1"/>
</dbReference>